<keyword evidence="1" id="KW-0812">Transmembrane</keyword>
<dbReference type="EMBL" id="JAJOZR010000010">
    <property type="protein sequence ID" value="MCD7110618.1"/>
    <property type="molecule type" value="Genomic_DNA"/>
</dbReference>
<dbReference type="RefSeq" id="WP_231815850.1">
    <property type="nucleotide sequence ID" value="NZ_JAJOZR010000010.1"/>
</dbReference>
<dbReference type="Proteomes" id="UP001139089">
    <property type="component" value="Unassembled WGS sequence"/>
</dbReference>
<organism evidence="2 3">
    <name type="scientific">Rhizobium quercicola</name>
    <dbReference type="NCBI Taxonomy" id="2901226"/>
    <lineage>
        <taxon>Bacteria</taxon>
        <taxon>Pseudomonadati</taxon>
        <taxon>Pseudomonadota</taxon>
        <taxon>Alphaproteobacteria</taxon>
        <taxon>Hyphomicrobiales</taxon>
        <taxon>Rhizobiaceae</taxon>
        <taxon>Rhizobium/Agrobacterium group</taxon>
        <taxon>Rhizobium</taxon>
    </lineage>
</organism>
<reference evidence="2" key="1">
    <citation type="submission" date="2021-12" db="EMBL/GenBank/DDBJ databases">
        <authorList>
            <person name="Li Y."/>
        </authorList>
    </citation>
    <scope>NUCLEOTIDE SEQUENCE</scope>
    <source>
        <strain evidence="2">DKSPLA3</strain>
    </source>
</reference>
<accession>A0A9X1NUC5</accession>
<comment type="caution">
    <text evidence="2">The sequence shown here is derived from an EMBL/GenBank/DDBJ whole genome shotgun (WGS) entry which is preliminary data.</text>
</comment>
<sequence length="53" mass="5956">MPTLVRFLFICLVITGAVYGTMLALVTFVDPAERDVTIRIPPERLDPERLAPK</sequence>
<feature type="transmembrane region" description="Helical" evidence="1">
    <location>
        <begin position="6"/>
        <end position="29"/>
    </location>
</feature>
<evidence type="ECO:0000313" key="2">
    <source>
        <dbReference type="EMBL" id="MCD7110618.1"/>
    </source>
</evidence>
<evidence type="ECO:0008006" key="4">
    <source>
        <dbReference type="Google" id="ProtNLM"/>
    </source>
</evidence>
<keyword evidence="1" id="KW-0472">Membrane</keyword>
<gene>
    <name evidence="2" type="ORF">LRX75_16415</name>
</gene>
<proteinExistence type="predicted"/>
<evidence type="ECO:0000256" key="1">
    <source>
        <dbReference type="SAM" id="Phobius"/>
    </source>
</evidence>
<dbReference type="AlphaFoldDB" id="A0A9X1NUC5"/>
<name>A0A9X1NUC5_9HYPH</name>
<evidence type="ECO:0000313" key="3">
    <source>
        <dbReference type="Proteomes" id="UP001139089"/>
    </source>
</evidence>
<protein>
    <recommendedName>
        <fullName evidence="4">Histidine kinase</fullName>
    </recommendedName>
</protein>
<keyword evidence="3" id="KW-1185">Reference proteome</keyword>
<keyword evidence="1" id="KW-1133">Transmembrane helix</keyword>